<reference evidence="1 2" key="1">
    <citation type="submission" date="2021-06" db="EMBL/GenBank/DDBJ databases">
        <authorList>
            <person name="Palmer J.M."/>
        </authorList>
    </citation>
    <scope>NUCLEOTIDE SEQUENCE [LARGE SCALE GENOMIC DNA]</scope>
    <source>
        <strain evidence="1 2">CL_MEX2019</strain>
        <tissue evidence="1">Muscle</tissue>
    </source>
</reference>
<gene>
    <name evidence="1" type="ORF">CHARACLAT_024296</name>
</gene>
<evidence type="ECO:0000313" key="1">
    <source>
        <dbReference type="EMBL" id="MED6288218.1"/>
    </source>
</evidence>
<dbReference type="EMBL" id="JAHUTJ010060044">
    <property type="protein sequence ID" value="MED6288218.1"/>
    <property type="molecule type" value="Genomic_DNA"/>
</dbReference>
<evidence type="ECO:0000313" key="2">
    <source>
        <dbReference type="Proteomes" id="UP001352852"/>
    </source>
</evidence>
<comment type="caution">
    <text evidence="1">The sequence shown here is derived from an EMBL/GenBank/DDBJ whole genome shotgun (WGS) entry which is preliminary data.</text>
</comment>
<sequence length="126" mass="14160">MSALTMLECGWEISYFESPWPWMFTPTQILLNSSGGNESRNSLNLNHTLCTVVGTISCDKSCWHSNCSSALCKSEKTQKKRLVKELNLKKCISNLMQFYFSGICLSLSCAINSVCNSLFQLSVNER</sequence>
<keyword evidence="2" id="KW-1185">Reference proteome</keyword>
<dbReference type="Proteomes" id="UP001352852">
    <property type="component" value="Unassembled WGS sequence"/>
</dbReference>
<protein>
    <submittedName>
        <fullName evidence="1">Uncharacterized protein</fullName>
    </submittedName>
</protein>
<organism evidence="1 2">
    <name type="scientific">Characodon lateralis</name>
    <dbReference type="NCBI Taxonomy" id="208331"/>
    <lineage>
        <taxon>Eukaryota</taxon>
        <taxon>Metazoa</taxon>
        <taxon>Chordata</taxon>
        <taxon>Craniata</taxon>
        <taxon>Vertebrata</taxon>
        <taxon>Euteleostomi</taxon>
        <taxon>Actinopterygii</taxon>
        <taxon>Neopterygii</taxon>
        <taxon>Teleostei</taxon>
        <taxon>Neoteleostei</taxon>
        <taxon>Acanthomorphata</taxon>
        <taxon>Ovalentaria</taxon>
        <taxon>Atherinomorphae</taxon>
        <taxon>Cyprinodontiformes</taxon>
        <taxon>Goodeidae</taxon>
        <taxon>Characodon</taxon>
    </lineage>
</organism>
<proteinExistence type="predicted"/>
<accession>A0ABU7ELV7</accession>
<name>A0ABU7ELV7_9TELE</name>